<evidence type="ECO:0000256" key="7">
    <source>
        <dbReference type="SAM" id="Phobius"/>
    </source>
</evidence>
<feature type="transmembrane region" description="Helical" evidence="7">
    <location>
        <begin position="206"/>
        <end position="230"/>
    </location>
</feature>
<feature type="transmembrane region" description="Helical" evidence="7">
    <location>
        <begin position="32"/>
        <end position="52"/>
    </location>
</feature>
<keyword evidence="3" id="KW-0597">Phosphoprotein</keyword>
<organism evidence="9 10">
    <name type="scientific">Acaryochloris marina (strain MBIC 11017)</name>
    <dbReference type="NCBI Taxonomy" id="329726"/>
    <lineage>
        <taxon>Bacteria</taxon>
        <taxon>Bacillati</taxon>
        <taxon>Cyanobacteriota</taxon>
        <taxon>Cyanophyceae</taxon>
        <taxon>Acaryochloridales</taxon>
        <taxon>Acaryochloridaceae</taxon>
        <taxon>Acaryochloris</taxon>
    </lineage>
</organism>
<dbReference type="HOGENOM" id="CLU_000445_114_71_3"/>
<dbReference type="STRING" id="329726.AM1_5051"/>
<dbReference type="CDD" id="cd19410">
    <property type="entry name" value="HK9-like_sensor"/>
    <property type="match status" value="1"/>
</dbReference>
<dbReference type="FunFam" id="3.30.565.10:FF:000006">
    <property type="entry name" value="Sensor histidine kinase WalK"/>
    <property type="match status" value="1"/>
</dbReference>
<dbReference type="EC" id="2.7.13.3" evidence="2"/>
<dbReference type="InterPro" id="IPR007891">
    <property type="entry name" value="CHASE3"/>
</dbReference>
<accession>B0C740</accession>
<dbReference type="SMART" id="SM00387">
    <property type="entry name" value="HATPase_c"/>
    <property type="match status" value="1"/>
</dbReference>
<dbReference type="RefSeq" id="WP_012165288.1">
    <property type="nucleotide sequence ID" value="NC_009925.1"/>
</dbReference>
<dbReference type="GO" id="GO:0030295">
    <property type="term" value="F:protein kinase activator activity"/>
    <property type="evidence" value="ECO:0007669"/>
    <property type="project" value="TreeGrafter"/>
</dbReference>
<evidence type="ECO:0000259" key="8">
    <source>
        <dbReference type="PROSITE" id="PS50109"/>
    </source>
</evidence>
<dbReference type="Gene3D" id="3.30.565.10">
    <property type="entry name" value="Histidine kinase-like ATPase, C-terminal domain"/>
    <property type="match status" value="1"/>
</dbReference>
<keyword evidence="4" id="KW-0808">Transferase</keyword>
<feature type="domain" description="Histidine kinase" evidence="8">
    <location>
        <begin position="271"/>
        <end position="482"/>
    </location>
</feature>
<dbReference type="OrthoDB" id="9813151at2"/>
<keyword evidence="5 9" id="KW-0418">Kinase</keyword>
<dbReference type="PROSITE" id="PS50109">
    <property type="entry name" value="HIS_KIN"/>
    <property type="match status" value="1"/>
</dbReference>
<dbReference type="InterPro" id="IPR003594">
    <property type="entry name" value="HATPase_dom"/>
</dbReference>
<reference evidence="9 10" key="1">
    <citation type="journal article" date="2008" name="Proc. Natl. Acad. Sci. U.S.A.">
        <title>Niche adaptation and genome expansion in the chlorophyll d-producing cyanobacterium Acaryochloris marina.</title>
        <authorList>
            <person name="Swingley W.D."/>
            <person name="Chen M."/>
            <person name="Cheung P.C."/>
            <person name="Conrad A.L."/>
            <person name="Dejesa L.C."/>
            <person name="Hao J."/>
            <person name="Honchak B.M."/>
            <person name="Karbach L.E."/>
            <person name="Kurdoglu A."/>
            <person name="Lahiri S."/>
            <person name="Mastrian S.D."/>
            <person name="Miyashita H."/>
            <person name="Page L."/>
            <person name="Ramakrishna P."/>
            <person name="Satoh S."/>
            <person name="Sattley W.M."/>
            <person name="Shimada Y."/>
            <person name="Taylor H.L."/>
            <person name="Tomo T."/>
            <person name="Tsuchiya T."/>
            <person name="Wang Z.T."/>
            <person name="Raymond J."/>
            <person name="Mimuro M."/>
            <person name="Blankenship R.E."/>
            <person name="Touchman J.W."/>
        </authorList>
    </citation>
    <scope>NUCLEOTIDE SEQUENCE [LARGE SCALE GENOMIC DNA]</scope>
    <source>
        <strain evidence="10">MBIC 11017</strain>
    </source>
</reference>
<evidence type="ECO:0000256" key="4">
    <source>
        <dbReference type="ARBA" id="ARBA00022679"/>
    </source>
</evidence>
<dbReference type="GO" id="GO:0007234">
    <property type="term" value="P:osmosensory signaling via phosphorelay pathway"/>
    <property type="evidence" value="ECO:0007669"/>
    <property type="project" value="TreeGrafter"/>
</dbReference>
<keyword evidence="10" id="KW-1185">Reference proteome</keyword>
<dbReference type="PANTHER" id="PTHR42878">
    <property type="entry name" value="TWO-COMPONENT HISTIDINE KINASE"/>
    <property type="match status" value="1"/>
</dbReference>
<dbReference type="PRINTS" id="PR00344">
    <property type="entry name" value="BCTRLSENSOR"/>
</dbReference>
<dbReference type="Proteomes" id="UP000000268">
    <property type="component" value="Chromosome"/>
</dbReference>
<dbReference type="InterPro" id="IPR005467">
    <property type="entry name" value="His_kinase_dom"/>
</dbReference>
<dbReference type="InterPro" id="IPR036890">
    <property type="entry name" value="HATPase_C_sf"/>
</dbReference>
<dbReference type="GO" id="GO:0000156">
    <property type="term" value="F:phosphorelay response regulator activity"/>
    <property type="evidence" value="ECO:0007669"/>
    <property type="project" value="TreeGrafter"/>
</dbReference>
<keyword evidence="7" id="KW-0472">Membrane</keyword>
<dbReference type="Pfam" id="PF02518">
    <property type="entry name" value="HATPase_c"/>
    <property type="match status" value="1"/>
</dbReference>
<dbReference type="GO" id="GO:0000155">
    <property type="term" value="F:phosphorelay sensor kinase activity"/>
    <property type="evidence" value="ECO:0007669"/>
    <property type="project" value="InterPro"/>
</dbReference>
<evidence type="ECO:0000256" key="3">
    <source>
        <dbReference type="ARBA" id="ARBA00022553"/>
    </source>
</evidence>
<dbReference type="Pfam" id="PF05227">
    <property type="entry name" value="CHASE3"/>
    <property type="match status" value="1"/>
</dbReference>
<dbReference type="CDD" id="cd00082">
    <property type="entry name" value="HisKA"/>
    <property type="match status" value="1"/>
</dbReference>
<evidence type="ECO:0000256" key="1">
    <source>
        <dbReference type="ARBA" id="ARBA00000085"/>
    </source>
</evidence>
<dbReference type="InterPro" id="IPR050351">
    <property type="entry name" value="BphY/WalK/GraS-like"/>
</dbReference>
<dbReference type="InterPro" id="IPR036097">
    <property type="entry name" value="HisK_dim/P_sf"/>
</dbReference>
<proteinExistence type="predicted"/>
<dbReference type="SMART" id="SM00388">
    <property type="entry name" value="HisKA"/>
    <property type="match status" value="1"/>
</dbReference>
<dbReference type="Gene3D" id="1.10.287.130">
    <property type="match status" value="1"/>
</dbReference>
<dbReference type="KEGG" id="amr:AM1_5051"/>
<protein>
    <recommendedName>
        <fullName evidence="2">histidine kinase</fullName>
        <ecNumber evidence="2">2.7.13.3</ecNumber>
    </recommendedName>
</protein>
<dbReference type="Pfam" id="PF00512">
    <property type="entry name" value="HisKA"/>
    <property type="match status" value="1"/>
</dbReference>
<dbReference type="eggNOG" id="COG5278">
    <property type="taxonomic scope" value="Bacteria"/>
</dbReference>
<keyword evidence="7" id="KW-1133">Transmembrane helix</keyword>
<evidence type="ECO:0000256" key="5">
    <source>
        <dbReference type="ARBA" id="ARBA00022777"/>
    </source>
</evidence>
<keyword evidence="7" id="KW-0812">Transmembrane</keyword>
<dbReference type="InterPro" id="IPR003661">
    <property type="entry name" value="HisK_dim/P_dom"/>
</dbReference>
<evidence type="ECO:0000256" key="6">
    <source>
        <dbReference type="ARBA" id="ARBA00023012"/>
    </source>
</evidence>
<comment type="catalytic activity">
    <reaction evidence="1">
        <text>ATP + protein L-histidine = ADP + protein N-phospho-L-histidine.</text>
        <dbReference type="EC" id="2.7.13.3"/>
    </reaction>
</comment>
<evidence type="ECO:0000256" key="2">
    <source>
        <dbReference type="ARBA" id="ARBA00012438"/>
    </source>
</evidence>
<dbReference type="PANTHER" id="PTHR42878:SF15">
    <property type="entry name" value="BACTERIOPHYTOCHROME"/>
    <property type="match status" value="1"/>
</dbReference>
<dbReference type="SUPFAM" id="SSF47384">
    <property type="entry name" value="Homodimeric domain of signal transducing histidine kinase"/>
    <property type="match status" value="1"/>
</dbReference>
<dbReference type="InterPro" id="IPR004358">
    <property type="entry name" value="Sig_transdc_His_kin-like_C"/>
</dbReference>
<evidence type="ECO:0000313" key="9">
    <source>
        <dbReference type="EMBL" id="ABW30017.1"/>
    </source>
</evidence>
<dbReference type="AlphaFoldDB" id="B0C740"/>
<dbReference type="EMBL" id="CP000828">
    <property type="protein sequence ID" value="ABW30017.1"/>
    <property type="molecule type" value="Genomic_DNA"/>
</dbReference>
<dbReference type="eggNOG" id="COG4251">
    <property type="taxonomic scope" value="Bacteria"/>
</dbReference>
<name>B0C740_ACAM1</name>
<sequence>MGQAEQTSKAKKSAKGKSILYLWTNLSLTRQGTVILAIPLTCLLITMAAWIGTRKNEDFTYRQIVHTQKVLRTSDQLLNALINAETGIRGYGLTEDQKFLVSYREALPEIEPTLQALSQQVQENPEQSQQITELKLLIQQELDILAKTLKQIENDFRFAPQAPRLGALVEQGKARMDAVRQSLQDFKDAEQEILVRRRTRLNQARFVNDALLGVSGVISLLGIAAALSLYRQTEKQMLRRGDELAATNRILATANLTLADRNKELDQFTYVVSHDLKAPLRAIANLSEWIEEDLDEKLDEENRYQMNLLRKRVHRMEALINGLLQFSRVGRRQSTIETVRVGDLLADIIDSLAPPAEFKIEIVGPMPTLKTDTLQLQQVFSNLLSNAIKHHHQSEGHIRISEQKQLDFYEFMVSDDGPGIAEDYHDKIFKIFQVLDSRDATENTGIGLSIVKKIIESKGGSIQIESEVNHGTTFKFTWPQEE</sequence>
<keyword evidence="6" id="KW-0902">Two-component regulatory system</keyword>
<gene>
    <name evidence="9" type="ordered locus">AM1_5051</name>
</gene>
<dbReference type="SUPFAM" id="SSF55874">
    <property type="entry name" value="ATPase domain of HSP90 chaperone/DNA topoisomerase II/histidine kinase"/>
    <property type="match status" value="1"/>
</dbReference>
<evidence type="ECO:0000313" key="10">
    <source>
        <dbReference type="Proteomes" id="UP000000268"/>
    </source>
</evidence>